<dbReference type="SUPFAM" id="SSF46785">
    <property type="entry name" value="Winged helix' DNA-binding domain"/>
    <property type="match status" value="1"/>
</dbReference>
<dbReference type="GO" id="GO:0045892">
    <property type="term" value="P:negative regulation of DNA-templated transcription"/>
    <property type="evidence" value="ECO:0007669"/>
    <property type="project" value="TreeGrafter"/>
</dbReference>
<keyword evidence="7" id="KW-1185">Reference proteome</keyword>
<evidence type="ECO:0000313" key="6">
    <source>
        <dbReference type="EMBL" id="GAE31091.1"/>
    </source>
</evidence>
<dbReference type="Pfam" id="PF00392">
    <property type="entry name" value="GntR"/>
    <property type="match status" value="1"/>
</dbReference>
<keyword evidence="2" id="KW-0238">DNA-binding</keyword>
<dbReference type="CDD" id="cd07377">
    <property type="entry name" value="WHTH_GntR"/>
    <property type="match status" value="1"/>
</dbReference>
<dbReference type="Gene3D" id="1.10.10.10">
    <property type="entry name" value="Winged helix-like DNA-binding domain superfamily/Winged helix DNA-binding domain"/>
    <property type="match status" value="1"/>
</dbReference>
<dbReference type="InterPro" id="IPR011663">
    <property type="entry name" value="UTRA"/>
</dbReference>
<protein>
    <recommendedName>
        <fullName evidence="4">Trehalose operon repressor</fullName>
    </recommendedName>
</protein>
<dbReference type="NCBIfam" id="TIGR02404">
    <property type="entry name" value="trehalos_R_Bsub"/>
    <property type="match status" value="1"/>
</dbReference>
<name>W4QG79_9BACI</name>
<dbReference type="SUPFAM" id="SSF64288">
    <property type="entry name" value="Chorismate lyase-like"/>
    <property type="match status" value="1"/>
</dbReference>
<dbReference type="Gene3D" id="3.40.1410.10">
    <property type="entry name" value="Chorismate lyase-like"/>
    <property type="match status" value="1"/>
</dbReference>
<dbReference type="RefSeq" id="WP_081728011.1">
    <property type="nucleotide sequence ID" value="NZ_BAUU01000016.1"/>
</dbReference>
<dbReference type="InterPro" id="IPR000524">
    <property type="entry name" value="Tscrpt_reg_HTH_GntR"/>
</dbReference>
<evidence type="ECO:0000256" key="4">
    <source>
        <dbReference type="NCBIfam" id="TIGR02404"/>
    </source>
</evidence>
<dbReference type="InterPro" id="IPR028978">
    <property type="entry name" value="Chorismate_lyase_/UTRA_dom_sf"/>
</dbReference>
<sequence length="241" mass="28068">MVKNKFQMIYEQIAKEIQNGTIKAGEFLPSEHELRQQYHTSRETVRKALKLLSEQGYIQKMQGKGSIVLDMSKFNFPISGLVSYKEVSEKLGHRSKTTVISLREIELDSSLKAEFYLDESANGTVWELVRVRDIDEEAIILDKDYLLTSMVPDLTEEISENSLYEYIESELGLAISFAKKEITVEIPTKEDRTLLDLEDYSLVVVVKSHVYLEDTTQFQLTESRHRPDKFRFVDFARRRQR</sequence>
<dbReference type="InterPro" id="IPR036388">
    <property type="entry name" value="WH-like_DNA-bd_sf"/>
</dbReference>
<accession>W4QG79</accession>
<gene>
    <name evidence="6" type="ORF">JCM9152_2531</name>
</gene>
<dbReference type="PANTHER" id="PTHR44846:SF12">
    <property type="entry name" value="HTH-TYPE TRANSCRIPTIONAL REGULATOR TRER"/>
    <property type="match status" value="1"/>
</dbReference>
<dbReference type="GO" id="GO:0003700">
    <property type="term" value="F:DNA-binding transcription factor activity"/>
    <property type="evidence" value="ECO:0007669"/>
    <property type="project" value="UniProtKB-UniRule"/>
</dbReference>
<dbReference type="GO" id="GO:0003677">
    <property type="term" value="F:DNA binding"/>
    <property type="evidence" value="ECO:0007669"/>
    <property type="project" value="UniProtKB-UniRule"/>
</dbReference>
<dbReference type="InterPro" id="IPR012770">
    <property type="entry name" value="TreR"/>
</dbReference>
<evidence type="ECO:0000313" key="7">
    <source>
        <dbReference type="Proteomes" id="UP000018895"/>
    </source>
</evidence>
<dbReference type="Pfam" id="PF07702">
    <property type="entry name" value="UTRA"/>
    <property type="match status" value="1"/>
</dbReference>
<dbReference type="PROSITE" id="PS50949">
    <property type="entry name" value="HTH_GNTR"/>
    <property type="match status" value="1"/>
</dbReference>
<dbReference type="STRING" id="1236971.JCM9152_2531"/>
<evidence type="ECO:0000256" key="3">
    <source>
        <dbReference type="ARBA" id="ARBA00023163"/>
    </source>
</evidence>
<dbReference type="SMART" id="SM00345">
    <property type="entry name" value="HTH_GNTR"/>
    <property type="match status" value="1"/>
</dbReference>
<dbReference type="AlphaFoldDB" id="W4QG79"/>
<comment type="caution">
    <text evidence="6">The sequence shown here is derived from an EMBL/GenBank/DDBJ whole genome shotgun (WGS) entry which is preliminary data.</text>
</comment>
<dbReference type="InterPro" id="IPR050679">
    <property type="entry name" value="Bact_HTH_transcr_reg"/>
</dbReference>
<evidence type="ECO:0000256" key="2">
    <source>
        <dbReference type="ARBA" id="ARBA00023125"/>
    </source>
</evidence>
<dbReference type="PANTHER" id="PTHR44846">
    <property type="entry name" value="MANNOSYL-D-GLYCERATE TRANSPORT/METABOLISM SYSTEM REPRESSOR MNGR-RELATED"/>
    <property type="match status" value="1"/>
</dbReference>
<dbReference type="EMBL" id="BAUU01000016">
    <property type="protein sequence ID" value="GAE31091.1"/>
    <property type="molecule type" value="Genomic_DNA"/>
</dbReference>
<dbReference type="SMART" id="SM00866">
    <property type="entry name" value="UTRA"/>
    <property type="match status" value="1"/>
</dbReference>
<keyword evidence="3" id="KW-0804">Transcription</keyword>
<proteinExistence type="predicted"/>
<dbReference type="PRINTS" id="PR00035">
    <property type="entry name" value="HTHGNTR"/>
</dbReference>
<evidence type="ECO:0000256" key="1">
    <source>
        <dbReference type="ARBA" id="ARBA00023015"/>
    </source>
</evidence>
<evidence type="ECO:0000259" key="5">
    <source>
        <dbReference type="PROSITE" id="PS50949"/>
    </source>
</evidence>
<dbReference type="OrthoDB" id="9816541at2"/>
<dbReference type="Proteomes" id="UP000018895">
    <property type="component" value="Unassembled WGS sequence"/>
</dbReference>
<organism evidence="6 7">
    <name type="scientific">Halalkalibacter hemicellulosilyticusJCM 9152</name>
    <dbReference type="NCBI Taxonomy" id="1236971"/>
    <lineage>
        <taxon>Bacteria</taxon>
        <taxon>Bacillati</taxon>
        <taxon>Bacillota</taxon>
        <taxon>Bacilli</taxon>
        <taxon>Bacillales</taxon>
        <taxon>Bacillaceae</taxon>
        <taxon>Halalkalibacter</taxon>
    </lineage>
</organism>
<dbReference type="InterPro" id="IPR036390">
    <property type="entry name" value="WH_DNA-bd_sf"/>
</dbReference>
<keyword evidence="1" id="KW-0805">Transcription regulation</keyword>
<feature type="domain" description="HTH gntR-type" evidence="5">
    <location>
        <begin position="3"/>
        <end position="71"/>
    </location>
</feature>
<reference evidence="6" key="1">
    <citation type="journal article" date="2014" name="Genome Announc.">
        <title>Draft Genome Sequences of Three Alkaliphilic Bacillus Strains, Bacillus wakoensis JCM 9140T, Bacillus akibai JCM 9157T, and Bacillus hemicellulosilyticus JCM 9152T.</title>
        <authorList>
            <person name="Yuki M."/>
            <person name="Oshima K."/>
            <person name="Suda W."/>
            <person name="Oshida Y."/>
            <person name="Kitamura K."/>
            <person name="Iida T."/>
            <person name="Hattori M."/>
            <person name="Ohkuma M."/>
        </authorList>
    </citation>
    <scope>NUCLEOTIDE SEQUENCE [LARGE SCALE GENOMIC DNA]</scope>
    <source>
        <strain evidence="6">JCM 9152</strain>
    </source>
</reference>